<dbReference type="InterPro" id="IPR050077">
    <property type="entry name" value="LexA_repressor"/>
</dbReference>
<sequence>MTCCPHCGKQIAADRGGGGLTRPQAEALGFIRSFISERSYSPSYREIGDHLGLVSVSGVSRIVGELEDRGRIRRMSGRARAIEIVGQGA</sequence>
<protein>
    <recommendedName>
        <fullName evidence="1">LexA repressor DNA-binding domain-containing protein</fullName>
    </recommendedName>
</protein>
<dbReference type="InterPro" id="IPR036388">
    <property type="entry name" value="WH-like_DNA-bd_sf"/>
</dbReference>
<organism evidence="2 3">
    <name type="scientific">Hansschlegelia plantiphila</name>
    <dbReference type="NCBI Taxonomy" id="374655"/>
    <lineage>
        <taxon>Bacteria</taxon>
        <taxon>Pseudomonadati</taxon>
        <taxon>Pseudomonadota</taxon>
        <taxon>Alphaproteobacteria</taxon>
        <taxon>Hyphomicrobiales</taxon>
        <taxon>Methylopilaceae</taxon>
        <taxon>Hansschlegelia</taxon>
    </lineage>
</organism>
<reference evidence="2" key="2">
    <citation type="submission" date="2023-01" db="EMBL/GenBank/DDBJ databases">
        <authorList>
            <person name="Sun Q."/>
            <person name="Evtushenko L."/>
        </authorList>
    </citation>
    <scope>NUCLEOTIDE SEQUENCE</scope>
    <source>
        <strain evidence="2">VKM B-2347</strain>
    </source>
</reference>
<dbReference type="Proteomes" id="UP001143372">
    <property type="component" value="Unassembled WGS sequence"/>
</dbReference>
<dbReference type="SUPFAM" id="SSF46785">
    <property type="entry name" value="Winged helix' DNA-binding domain"/>
    <property type="match status" value="1"/>
</dbReference>
<dbReference type="RefSeq" id="WP_271169438.1">
    <property type="nucleotide sequence ID" value="NZ_BSFI01000021.1"/>
</dbReference>
<accession>A0A9W6MWT9</accession>
<dbReference type="PANTHER" id="PTHR33516:SF2">
    <property type="entry name" value="LEXA REPRESSOR-RELATED"/>
    <property type="match status" value="1"/>
</dbReference>
<dbReference type="InterPro" id="IPR036390">
    <property type="entry name" value="WH_DNA-bd_sf"/>
</dbReference>
<dbReference type="AlphaFoldDB" id="A0A9W6MWT9"/>
<evidence type="ECO:0000259" key="1">
    <source>
        <dbReference type="Pfam" id="PF01726"/>
    </source>
</evidence>
<dbReference type="Gene3D" id="1.10.10.10">
    <property type="entry name" value="Winged helix-like DNA-binding domain superfamily/Winged helix DNA-binding domain"/>
    <property type="match status" value="1"/>
</dbReference>
<reference evidence="2" key="1">
    <citation type="journal article" date="2014" name="Int. J. Syst. Evol. Microbiol.">
        <title>Complete genome sequence of Corynebacterium casei LMG S-19264T (=DSM 44701T), isolated from a smear-ripened cheese.</title>
        <authorList>
            <consortium name="US DOE Joint Genome Institute (JGI-PGF)"/>
            <person name="Walter F."/>
            <person name="Albersmeier A."/>
            <person name="Kalinowski J."/>
            <person name="Ruckert C."/>
        </authorList>
    </citation>
    <scope>NUCLEOTIDE SEQUENCE</scope>
    <source>
        <strain evidence="2">VKM B-2347</strain>
    </source>
</reference>
<evidence type="ECO:0000313" key="3">
    <source>
        <dbReference type="Proteomes" id="UP001143372"/>
    </source>
</evidence>
<feature type="domain" description="LexA repressor DNA-binding" evidence="1">
    <location>
        <begin position="19"/>
        <end position="81"/>
    </location>
</feature>
<name>A0A9W6MWT9_9HYPH</name>
<dbReference type="EMBL" id="BSFI01000021">
    <property type="protein sequence ID" value="GLK69205.1"/>
    <property type="molecule type" value="Genomic_DNA"/>
</dbReference>
<comment type="caution">
    <text evidence="2">The sequence shown here is derived from an EMBL/GenBank/DDBJ whole genome shotgun (WGS) entry which is preliminary data.</text>
</comment>
<dbReference type="InterPro" id="IPR006199">
    <property type="entry name" value="LexA_DNA-bd_dom"/>
</dbReference>
<dbReference type="PANTHER" id="PTHR33516">
    <property type="entry name" value="LEXA REPRESSOR"/>
    <property type="match status" value="1"/>
</dbReference>
<evidence type="ECO:0000313" key="2">
    <source>
        <dbReference type="EMBL" id="GLK69205.1"/>
    </source>
</evidence>
<proteinExistence type="predicted"/>
<gene>
    <name evidence="2" type="ORF">GCM10008179_28430</name>
</gene>
<dbReference type="Pfam" id="PF01726">
    <property type="entry name" value="LexA_DNA_bind"/>
    <property type="match status" value="1"/>
</dbReference>
<keyword evidence="3" id="KW-1185">Reference proteome</keyword>
<dbReference type="GO" id="GO:0004252">
    <property type="term" value="F:serine-type endopeptidase activity"/>
    <property type="evidence" value="ECO:0007669"/>
    <property type="project" value="InterPro"/>
</dbReference>
<dbReference type="GO" id="GO:0006508">
    <property type="term" value="P:proteolysis"/>
    <property type="evidence" value="ECO:0007669"/>
    <property type="project" value="InterPro"/>
</dbReference>